<keyword evidence="8" id="KW-1185">Reference proteome</keyword>
<evidence type="ECO:0000313" key="7">
    <source>
        <dbReference type="EMBL" id="SFB70927.1"/>
    </source>
</evidence>
<keyword evidence="1" id="KW-0547">Nucleotide-binding</keyword>
<evidence type="ECO:0000256" key="4">
    <source>
        <dbReference type="ARBA" id="ARBA00022840"/>
    </source>
</evidence>
<evidence type="ECO:0000256" key="1">
    <source>
        <dbReference type="ARBA" id="ARBA00022741"/>
    </source>
</evidence>
<accession>A0A1I1D7Z4</accession>
<dbReference type="InterPro" id="IPR014001">
    <property type="entry name" value="Helicase_ATP-bd"/>
</dbReference>
<dbReference type="InterPro" id="IPR001650">
    <property type="entry name" value="Helicase_C-like"/>
</dbReference>
<dbReference type="Proteomes" id="UP000198639">
    <property type="component" value="Unassembled WGS sequence"/>
</dbReference>
<dbReference type="Pfam" id="PF12513">
    <property type="entry name" value="SUV3_C"/>
    <property type="match status" value="1"/>
</dbReference>
<evidence type="ECO:0000313" key="8">
    <source>
        <dbReference type="Proteomes" id="UP000198639"/>
    </source>
</evidence>
<dbReference type="PROSITE" id="PS51192">
    <property type="entry name" value="HELICASE_ATP_BIND_1"/>
    <property type="match status" value="1"/>
</dbReference>
<dbReference type="RefSeq" id="WP_091869509.1">
    <property type="nucleotide sequence ID" value="NZ_FOLD01000001.1"/>
</dbReference>
<name>A0A1I1D7Z4_9BURK</name>
<dbReference type="InterPro" id="IPR022192">
    <property type="entry name" value="SUV3_C"/>
</dbReference>
<proteinExistence type="predicted"/>
<dbReference type="InterPro" id="IPR050699">
    <property type="entry name" value="RNA-DNA_Helicase"/>
</dbReference>
<organism evidence="7 8">
    <name type="scientific">Massilia yuzhufengensis</name>
    <dbReference type="NCBI Taxonomy" id="1164594"/>
    <lineage>
        <taxon>Bacteria</taxon>
        <taxon>Pseudomonadati</taxon>
        <taxon>Pseudomonadota</taxon>
        <taxon>Betaproteobacteria</taxon>
        <taxon>Burkholderiales</taxon>
        <taxon>Oxalobacteraceae</taxon>
        <taxon>Telluria group</taxon>
        <taxon>Massilia</taxon>
    </lineage>
</organism>
<reference evidence="8" key="1">
    <citation type="submission" date="2016-10" db="EMBL/GenBank/DDBJ databases">
        <authorList>
            <person name="Varghese N."/>
            <person name="Submissions S."/>
        </authorList>
    </citation>
    <scope>NUCLEOTIDE SEQUENCE [LARGE SCALE GENOMIC DNA]</scope>
    <source>
        <strain evidence="8">CGMCC 1.12041</strain>
    </source>
</reference>
<feature type="domain" description="Helicase C-terminal" evidence="6">
    <location>
        <begin position="338"/>
        <end position="486"/>
    </location>
</feature>
<dbReference type="OrthoDB" id="9807155at2"/>
<dbReference type="AlphaFoldDB" id="A0A1I1D7Z4"/>
<gene>
    <name evidence="7" type="ORF">SAMN05216204_10165</name>
</gene>
<dbReference type="Gene3D" id="3.40.50.300">
    <property type="entry name" value="P-loop containing nucleotide triphosphate hydrolases"/>
    <property type="match status" value="2"/>
</dbReference>
<dbReference type="SMART" id="SM00487">
    <property type="entry name" value="DEXDc"/>
    <property type="match status" value="1"/>
</dbReference>
<dbReference type="PANTHER" id="PTHR12131:SF1">
    <property type="entry name" value="ATP-DEPENDENT RNA HELICASE SUPV3L1, MITOCHONDRIAL-RELATED"/>
    <property type="match status" value="1"/>
</dbReference>
<dbReference type="STRING" id="1164594.SAMN05216204_10165"/>
<dbReference type="Pfam" id="PF22527">
    <property type="entry name" value="DEXQc_Suv3"/>
    <property type="match status" value="1"/>
</dbReference>
<evidence type="ECO:0000256" key="3">
    <source>
        <dbReference type="ARBA" id="ARBA00022806"/>
    </source>
</evidence>
<dbReference type="GO" id="GO:0016787">
    <property type="term" value="F:hydrolase activity"/>
    <property type="evidence" value="ECO:0007669"/>
    <property type="project" value="UniProtKB-KW"/>
</dbReference>
<protein>
    <submittedName>
        <fullName evidence="7">ATP-dependent RNA helicase SUPV3L1/SUV3</fullName>
    </submittedName>
</protein>
<dbReference type="Gene3D" id="1.20.58.1080">
    <property type="match status" value="1"/>
</dbReference>
<dbReference type="SUPFAM" id="SSF52540">
    <property type="entry name" value="P-loop containing nucleoside triphosphate hydrolases"/>
    <property type="match status" value="1"/>
</dbReference>
<evidence type="ECO:0000259" key="5">
    <source>
        <dbReference type="PROSITE" id="PS51192"/>
    </source>
</evidence>
<sequence>MTHTPPPSDDTQHDDAFLERELDFAERGIELVKMEGRVFLRFSGEVRYEGLRVPYRLVPSRGVLAKPSKWRKLDLRARRELLEERTTPDALEQLQTEAEDFVRNIAEEADDFGWNPMLFLDVLAELETSEPAEYVFQRIAQRLAHAAEREQEERHAARTKESINLAEYPDSFDVASRMQRKFIALLGPTNSGKTHRAMEALAKAESGVYLAPLRLLALENYERLQAARPHGKPIAVSLVTGEERRIAEGSTHVASTVEMLDSKTPVEVAVIDEIQMLADRDRGAAWTAAVCGAPASTVFLVGAPEARRAIEALAERLEVPLEVHLLKRMAPLAMEPGPVRKLGNLRRGDAVIAFSRREVLNWRDMITEKGLSVATVYGNLSPEVRRAQAERFREGQADIVVGTDALAMGLNMPIARIVMTTAVKYNGVEEEEISAALAKQIAGRAGRYGVHEEGFVAGYDDDTHEVMRSLMKEKIPPVPATGFAVAPSLEQLHRISSVTGETSLVKLLRRFVHNIDVPDGFFYPRITEEQNDRAEWLDTLPLSVAEKFMLSLVPISSRVPMLQSAWENWALSLAKKKITKLAPHAQNLLYMNLQEVEDTCRLYSAYAWLGYREPEHFPSIAEAQQLAREASERVDAILQQQNVAARQKGGGYKQGGGGKRRR</sequence>
<dbReference type="GO" id="GO:0005524">
    <property type="term" value="F:ATP binding"/>
    <property type="evidence" value="ECO:0007669"/>
    <property type="project" value="UniProtKB-KW"/>
</dbReference>
<keyword evidence="4" id="KW-0067">ATP-binding</keyword>
<dbReference type="Gene3D" id="1.20.272.40">
    <property type="match status" value="1"/>
</dbReference>
<feature type="domain" description="Helicase ATP-binding" evidence="5">
    <location>
        <begin position="174"/>
        <end position="323"/>
    </location>
</feature>
<dbReference type="InterPro" id="IPR055206">
    <property type="entry name" value="DEXQc_SUV3"/>
</dbReference>
<keyword evidence="2" id="KW-0378">Hydrolase</keyword>
<dbReference type="Pfam" id="PF00271">
    <property type="entry name" value="Helicase_C"/>
    <property type="match status" value="1"/>
</dbReference>
<dbReference type="EMBL" id="FOLD01000001">
    <property type="protein sequence ID" value="SFB70927.1"/>
    <property type="molecule type" value="Genomic_DNA"/>
</dbReference>
<dbReference type="Pfam" id="PF18147">
    <property type="entry name" value="Suv3_C_1"/>
    <property type="match status" value="1"/>
</dbReference>
<dbReference type="InterPro" id="IPR041082">
    <property type="entry name" value="Suv3_C_1"/>
</dbReference>
<keyword evidence="3 7" id="KW-0347">Helicase</keyword>
<dbReference type="PROSITE" id="PS51194">
    <property type="entry name" value="HELICASE_CTER"/>
    <property type="match status" value="1"/>
</dbReference>
<dbReference type="GO" id="GO:0004386">
    <property type="term" value="F:helicase activity"/>
    <property type="evidence" value="ECO:0007669"/>
    <property type="project" value="UniProtKB-KW"/>
</dbReference>
<evidence type="ECO:0000256" key="2">
    <source>
        <dbReference type="ARBA" id="ARBA00022801"/>
    </source>
</evidence>
<evidence type="ECO:0000259" key="6">
    <source>
        <dbReference type="PROSITE" id="PS51194"/>
    </source>
</evidence>
<dbReference type="PANTHER" id="PTHR12131">
    <property type="entry name" value="ATP-DEPENDENT RNA AND DNA HELICASE"/>
    <property type="match status" value="1"/>
</dbReference>
<dbReference type="InterPro" id="IPR027417">
    <property type="entry name" value="P-loop_NTPase"/>
</dbReference>
<dbReference type="SMART" id="SM00490">
    <property type="entry name" value="HELICc"/>
    <property type="match status" value="1"/>
</dbReference>